<keyword evidence="3" id="KW-0675">Receptor</keyword>
<dbReference type="EMBL" id="DQ437594">
    <property type="protein sequence ID" value="ABD97570.1"/>
    <property type="molecule type" value="Genomic_DNA"/>
</dbReference>
<evidence type="ECO:0000313" key="2">
    <source>
        <dbReference type="EMBL" id="ABD97570.1"/>
    </source>
</evidence>
<dbReference type="Proteomes" id="UP000139570">
    <property type="component" value="Segment"/>
</dbReference>
<keyword evidence="4" id="KW-1185">Reference proteome</keyword>
<gene>
    <name evidence="2" type="ORF">TATV_DAH68_004</name>
    <name evidence="3" type="ORF">TATV_DAH68_222</name>
</gene>
<sequence length="89" mass="9972">MNHKDCDPVFREEYFSVLNKVATSGFFTGENRYQNISKVCTLNFEIKCNNKGSSSKQLTKAKNDDGIMPHSETVTLAGDCLSSIDIYIL</sequence>
<dbReference type="GeneID" id="4238687"/>
<reference evidence="3 4" key="1">
    <citation type="journal article" date="2006" name="Science">
        <title>Genome sequence diversity and clues to the evolution of variola (smallpox) virus.</title>
        <authorList>
            <person name="Esposito J.J."/>
            <person name="Sammons S.A."/>
            <person name="Frace A.M."/>
            <person name="Osborne J.D."/>
            <person name="Olsen-Rasmussen M."/>
            <person name="Zhang M."/>
            <person name="Govil D."/>
            <person name="Damon I.K."/>
            <person name="Kline R."/>
            <person name="Laker M."/>
            <person name="Li Y."/>
            <person name="Smith G.L."/>
            <person name="Meyer H."/>
            <person name="LeDuc J.W."/>
            <person name="Wohlhueter R.M."/>
        </authorList>
    </citation>
    <scope>NUCLEOTIDE SEQUENCE [LARGE SCALE GENOMIC DNA]</scope>
    <source>
        <strain evidence="3">Dahomey 1968</strain>
    </source>
</reference>
<organism evidence="3 4">
    <name type="scientific">Taterapox virus</name>
    <dbReference type="NCBI Taxonomy" id="28871"/>
    <lineage>
        <taxon>Viruses</taxon>
        <taxon>Varidnaviria</taxon>
        <taxon>Bamfordvirae</taxon>
        <taxon>Nucleocytoviricota</taxon>
        <taxon>Pokkesviricetes</taxon>
        <taxon>Chitovirales</taxon>
        <taxon>Poxviridae</taxon>
        <taxon>Chordopoxvirinae</taxon>
        <taxon>Orthopoxvirus</taxon>
        <taxon>Orthopoxvirus taterapox</taxon>
    </lineage>
</organism>
<dbReference type="RefSeq" id="YP_717311.1">
    <property type="nucleotide sequence ID" value="NC_008291.1"/>
</dbReference>
<evidence type="ECO:0000313" key="4">
    <source>
        <dbReference type="Proteomes" id="UP000139570"/>
    </source>
</evidence>
<dbReference type="KEGG" id="vg:4238687"/>
<evidence type="ECO:0000313" key="3">
    <source>
        <dbReference type="EMBL" id="ABD97788.1"/>
    </source>
</evidence>
<dbReference type="RefSeq" id="YP_717529.1">
    <property type="nucleotide sequence ID" value="NC_008291.1"/>
</dbReference>
<name>Q0NNY9_9POXV</name>
<proteinExistence type="predicted"/>
<dbReference type="KEGG" id="vg:4238730"/>
<feature type="domain" description="Poxvirus TNF receptor-II C-terminal" evidence="1">
    <location>
        <begin position="2"/>
        <end position="88"/>
    </location>
</feature>
<evidence type="ECO:0000259" key="1">
    <source>
        <dbReference type="Pfam" id="PF07190"/>
    </source>
</evidence>
<dbReference type="Pfam" id="PF07190">
    <property type="entry name" value="CrmD_SECRET"/>
    <property type="match status" value="1"/>
</dbReference>
<accession>Q0NNY9</accession>
<dbReference type="Gene3D" id="2.60.240.20">
    <property type="match status" value="1"/>
</dbReference>
<dbReference type="EMBL" id="DQ437594">
    <property type="protein sequence ID" value="ABD97788.1"/>
    <property type="molecule type" value="Genomic_DNA"/>
</dbReference>
<protein>
    <submittedName>
        <fullName evidence="3">TNF-alpha-receptor-like protein</fullName>
    </submittedName>
</protein>
<dbReference type="InterPro" id="IPR010806">
    <property type="entry name" value="Poxvirus_TNF-rcpt-II_C"/>
</dbReference>
<dbReference type="GeneID" id="4238730"/>